<dbReference type="Proteomes" id="UP000028730">
    <property type="component" value="Unassembled WGS sequence"/>
</dbReference>
<proteinExistence type="predicted"/>
<accession>A0A080N4H8</accession>
<protein>
    <submittedName>
        <fullName evidence="1">Uncharacterized protein</fullName>
    </submittedName>
</protein>
<comment type="caution">
    <text evidence="1">The sequence shown here is derived from an EMBL/GenBank/DDBJ whole genome shotgun (WGS) entry which is preliminary data.</text>
</comment>
<gene>
    <name evidence="1" type="ORF">BBOMB_0734</name>
</gene>
<sequence length="71" mass="8508">MIVYMAVLSPFIFKERLEAWFLVVFLLGWSASQGRMHFSSYGCIVRYYRFLRIPTKPSRLRKVTWSRPCTI</sequence>
<evidence type="ECO:0000313" key="2">
    <source>
        <dbReference type="Proteomes" id="UP000028730"/>
    </source>
</evidence>
<organism evidence="1 2">
    <name type="scientific">Bifidobacterium bombi DSM 19703</name>
    <dbReference type="NCBI Taxonomy" id="1341695"/>
    <lineage>
        <taxon>Bacteria</taxon>
        <taxon>Bacillati</taxon>
        <taxon>Actinomycetota</taxon>
        <taxon>Actinomycetes</taxon>
        <taxon>Bifidobacteriales</taxon>
        <taxon>Bifidobacteriaceae</taxon>
        <taxon>Bifidobacterium</taxon>
    </lineage>
</organism>
<dbReference type="AlphaFoldDB" id="A0A080N4H8"/>
<keyword evidence="2" id="KW-1185">Reference proteome</keyword>
<dbReference type="EMBL" id="ATLK01000001">
    <property type="protein sequence ID" value="KFF31385.1"/>
    <property type="molecule type" value="Genomic_DNA"/>
</dbReference>
<reference evidence="1 2" key="1">
    <citation type="journal article" date="2014" name="Appl. Environ. Microbiol.">
        <title>Genomic encyclopedia of type strains of the genus Bifidobacterium.</title>
        <authorList>
            <person name="Milani C."/>
            <person name="Lugli G.A."/>
            <person name="Duranti S."/>
            <person name="Turroni F."/>
            <person name="Bottacini F."/>
            <person name="Mangifesta M."/>
            <person name="Sanchez B."/>
            <person name="Viappiani A."/>
            <person name="Mancabelli L."/>
            <person name="Taminiau B."/>
            <person name="Delcenserie V."/>
            <person name="Barrangou R."/>
            <person name="Margolles A."/>
            <person name="van Sinderen D."/>
            <person name="Ventura M."/>
        </authorList>
    </citation>
    <scope>NUCLEOTIDE SEQUENCE [LARGE SCALE GENOMIC DNA]</scope>
    <source>
        <strain evidence="1 2">DSM 19703</strain>
    </source>
</reference>
<evidence type="ECO:0000313" key="1">
    <source>
        <dbReference type="EMBL" id="KFF31385.1"/>
    </source>
</evidence>
<name>A0A080N4H8_9BIFI</name>